<comment type="similarity">
    <text evidence="5">Belongs to the MATALPHA1 family.</text>
</comment>
<organism evidence="7 8">
    <name type="scientific">Suhomyces tanzawaensis NRRL Y-17324</name>
    <dbReference type="NCBI Taxonomy" id="984487"/>
    <lineage>
        <taxon>Eukaryota</taxon>
        <taxon>Fungi</taxon>
        <taxon>Dikarya</taxon>
        <taxon>Ascomycota</taxon>
        <taxon>Saccharomycotina</taxon>
        <taxon>Pichiomycetes</taxon>
        <taxon>Debaryomycetaceae</taxon>
        <taxon>Suhomyces</taxon>
    </lineage>
</organism>
<dbReference type="Pfam" id="PF04769">
    <property type="entry name" value="MATalpha_HMGbox"/>
    <property type="match status" value="1"/>
</dbReference>
<feature type="domain" description="Alpha box" evidence="6">
    <location>
        <begin position="90"/>
        <end position="139"/>
    </location>
</feature>
<evidence type="ECO:0000313" key="7">
    <source>
        <dbReference type="EMBL" id="ODV82487.1"/>
    </source>
</evidence>
<dbReference type="RefSeq" id="XP_020067609.1">
    <property type="nucleotide sequence ID" value="XM_020206431.1"/>
</dbReference>
<keyword evidence="4 5" id="KW-0539">Nucleus</keyword>
<keyword evidence="1 5" id="KW-0805">Transcription regulation</keyword>
<protein>
    <recommendedName>
        <fullName evidence="6">Alpha box domain-containing protein</fullName>
    </recommendedName>
</protein>
<keyword evidence="8" id="KW-1185">Reference proteome</keyword>
<sequence>MRMKCFSPRLAKKTPWTSSFRILRYKFSPARYNKFEPRFEGFILAQLPPLPKPSEGLANLMWKFNELSDFGDNYSGSVNNAIRDEQFQKNAKAFRTFYSKSIRNAKYQRELSKALAELWKNEPSKPQWSLYALVYNLREKNIPFMQWLCASLNIGGGISDNYSQKFVTIKNTSCWLLKMYI</sequence>
<dbReference type="STRING" id="984487.A0A1E4SST5"/>
<dbReference type="GeneID" id="30980568"/>
<dbReference type="OrthoDB" id="5398665at2759"/>
<dbReference type="GO" id="GO:0045895">
    <property type="term" value="P:positive regulation of mating-type specific transcription, DNA-templated"/>
    <property type="evidence" value="ECO:0007669"/>
    <property type="project" value="InterPro"/>
</dbReference>
<evidence type="ECO:0000259" key="6">
    <source>
        <dbReference type="PROSITE" id="PS51325"/>
    </source>
</evidence>
<evidence type="ECO:0000256" key="4">
    <source>
        <dbReference type="ARBA" id="ARBA00023242"/>
    </source>
</evidence>
<dbReference type="GO" id="GO:0008301">
    <property type="term" value="F:DNA binding, bending"/>
    <property type="evidence" value="ECO:0007669"/>
    <property type="project" value="InterPro"/>
</dbReference>
<name>A0A1E4SST5_9ASCO</name>
<dbReference type="GO" id="GO:0005634">
    <property type="term" value="C:nucleus"/>
    <property type="evidence" value="ECO:0007669"/>
    <property type="project" value="UniProtKB-SubCell"/>
</dbReference>
<comment type="subcellular location">
    <subcellularLocation>
        <location evidence="5">Nucleus</location>
    </subcellularLocation>
</comment>
<dbReference type="Proteomes" id="UP000094285">
    <property type="component" value="Unassembled WGS sequence"/>
</dbReference>
<accession>A0A1E4SST5</accession>
<keyword evidence="2 5" id="KW-0238">DNA-binding</keyword>
<proteinExistence type="inferred from homology"/>
<dbReference type="PROSITE" id="PS51325">
    <property type="entry name" value="ALPHA_BOX"/>
    <property type="match status" value="1"/>
</dbReference>
<keyword evidence="3 5" id="KW-0804">Transcription</keyword>
<evidence type="ECO:0000256" key="2">
    <source>
        <dbReference type="ARBA" id="ARBA00023125"/>
    </source>
</evidence>
<dbReference type="AlphaFoldDB" id="A0A1E4SST5"/>
<dbReference type="InterPro" id="IPR006856">
    <property type="entry name" value="MATalpha_HMGbox"/>
</dbReference>
<evidence type="ECO:0000313" key="8">
    <source>
        <dbReference type="Proteomes" id="UP000094285"/>
    </source>
</evidence>
<reference evidence="8" key="1">
    <citation type="submission" date="2016-05" db="EMBL/GenBank/DDBJ databases">
        <title>Comparative genomics of biotechnologically important yeasts.</title>
        <authorList>
            <consortium name="DOE Joint Genome Institute"/>
            <person name="Riley R."/>
            <person name="Haridas S."/>
            <person name="Wolfe K.H."/>
            <person name="Lopes M.R."/>
            <person name="Hittinger C.T."/>
            <person name="Goker M."/>
            <person name="Salamov A."/>
            <person name="Wisecaver J."/>
            <person name="Long T.M."/>
            <person name="Aerts A.L."/>
            <person name="Barry K."/>
            <person name="Choi C."/>
            <person name="Clum A."/>
            <person name="Coughlan A.Y."/>
            <person name="Deshpande S."/>
            <person name="Douglass A.P."/>
            <person name="Hanson S.J."/>
            <person name="Klenk H.-P."/>
            <person name="Labutti K."/>
            <person name="Lapidus A."/>
            <person name="Lindquist E."/>
            <person name="Lipzen A."/>
            <person name="Meier-Kolthoff J.P."/>
            <person name="Ohm R.A."/>
            <person name="Otillar R.P."/>
            <person name="Pangilinan J."/>
            <person name="Peng Y."/>
            <person name="Rokas A."/>
            <person name="Rosa C.A."/>
            <person name="Scheuner C."/>
            <person name="Sibirny A.A."/>
            <person name="Slot J.C."/>
            <person name="Stielow J.B."/>
            <person name="Sun H."/>
            <person name="Kurtzman C.P."/>
            <person name="Blackwell M."/>
            <person name="Grigoriev I.V."/>
            <person name="Jeffries T.W."/>
        </authorList>
    </citation>
    <scope>NUCLEOTIDE SEQUENCE [LARGE SCALE GENOMIC DNA]</scope>
    <source>
        <strain evidence="8">NRRL Y-17324</strain>
    </source>
</reference>
<evidence type="ECO:0000256" key="3">
    <source>
        <dbReference type="ARBA" id="ARBA00023163"/>
    </source>
</evidence>
<evidence type="ECO:0000256" key="1">
    <source>
        <dbReference type="ARBA" id="ARBA00023015"/>
    </source>
</evidence>
<gene>
    <name evidence="7" type="ORF">CANTADRAFT_19262</name>
</gene>
<evidence type="ECO:0000256" key="5">
    <source>
        <dbReference type="RuleBase" id="RU003516"/>
    </source>
</evidence>
<dbReference type="EMBL" id="KV453909">
    <property type="protein sequence ID" value="ODV82487.1"/>
    <property type="molecule type" value="Genomic_DNA"/>
</dbReference>